<gene>
    <name evidence="2" type="ORF">EB796_010026</name>
</gene>
<name>A0A7J7K0G5_BUGNE</name>
<proteinExistence type="predicted"/>
<evidence type="ECO:0000313" key="2">
    <source>
        <dbReference type="EMBL" id="KAF6031665.1"/>
    </source>
</evidence>
<sequence>MEHRDLEPPGIQTRLHRPYPSPEPLPNYQQKGETCANTLRQPTPQLQEGRAQSRAASVDSRSYVVKIRILQPLMRNMGAVRPTLTFDHGIQARYLLRFQVLSRFGDEPTACLAEGRKSI</sequence>
<comment type="caution">
    <text evidence="2">The sequence shown here is derived from an EMBL/GenBank/DDBJ whole genome shotgun (WGS) entry which is preliminary data.</text>
</comment>
<evidence type="ECO:0000313" key="3">
    <source>
        <dbReference type="Proteomes" id="UP000593567"/>
    </source>
</evidence>
<evidence type="ECO:0000256" key="1">
    <source>
        <dbReference type="SAM" id="MobiDB-lite"/>
    </source>
</evidence>
<organism evidence="2 3">
    <name type="scientific">Bugula neritina</name>
    <name type="common">Brown bryozoan</name>
    <name type="synonym">Sertularia neritina</name>
    <dbReference type="NCBI Taxonomy" id="10212"/>
    <lineage>
        <taxon>Eukaryota</taxon>
        <taxon>Metazoa</taxon>
        <taxon>Spiralia</taxon>
        <taxon>Lophotrochozoa</taxon>
        <taxon>Bryozoa</taxon>
        <taxon>Gymnolaemata</taxon>
        <taxon>Cheilostomatida</taxon>
        <taxon>Flustrina</taxon>
        <taxon>Buguloidea</taxon>
        <taxon>Bugulidae</taxon>
        <taxon>Bugula</taxon>
    </lineage>
</organism>
<dbReference type="Proteomes" id="UP000593567">
    <property type="component" value="Unassembled WGS sequence"/>
</dbReference>
<protein>
    <submittedName>
        <fullName evidence="2">Uncharacterized protein</fullName>
    </submittedName>
</protein>
<dbReference type="EMBL" id="VXIV02001580">
    <property type="protein sequence ID" value="KAF6031665.1"/>
    <property type="molecule type" value="Genomic_DNA"/>
</dbReference>
<dbReference type="AlphaFoldDB" id="A0A7J7K0G5"/>
<reference evidence="2" key="1">
    <citation type="submission" date="2020-06" db="EMBL/GenBank/DDBJ databases">
        <title>Draft genome of Bugula neritina, a colonial animal packing powerful symbionts and potential medicines.</title>
        <authorList>
            <person name="Rayko M."/>
        </authorList>
    </citation>
    <scope>NUCLEOTIDE SEQUENCE [LARGE SCALE GENOMIC DNA]</scope>
    <source>
        <strain evidence="2">Kwan_BN1</strain>
    </source>
</reference>
<feature type="region of interest" description="Disordered" evidence="1">
    <location>
        <begin position="1"/>
        <end position="32"/>
    </location>
</feature>
<keyword evidence="3" id="KW-1185">Reference proteome</keyword>
<accession>A0A7J7K0G5</accession>